<organism evidence="8 9">
    <name type="scientific">Stegastes partitus</name>
    <name type="common">bicolor damselfish</name>
    <dbReference type="NCBI Taxonomy" id="144197"/>
    <lineage>
        <taxon>Eukaryota</taxon>
        <taxon>Metazoa</taxon>
        <taxon>Chordata</taxon>
        <taxon>Craniata</taxon>
        <taxon>Vertebrata</taxon>
        <taxon>Euteleostomi</taxon>
        <taxon>Actinopterygii</taxon>
        <taxon>Neopterygii</taxon>
        <taxon>Teleostei</taxon>
        <taxon>Neoteleostei</taxon>
        <taxon>Acanthomorphata</taxon>
        <taxon>Ovalentaria</taxon>
        <taxon>Pomacentridae</taxon>
        <taxon>Stegastes</taxon>
    </lineage>
</organism>
<dbReference type="GO" id="GO:0006508">
    <property type="term" value="P:proteolysis"/>
    <property type="evidence" value="ECO:0007669"/>
    <property type="project" value="UniProtKB-KW"/>
</dbReference>
<dbReference type="Pfam" id="PF02902">
    <property type="entry name" value="Peptidase_C48"/>
    <property type="match status" value="1"/>
</dbReference>
<protein>
    <submittedName>
        <fullName evidence="9">Sentrin-specific protease 2-like</fullName>
    </submittedName>
</protein>
<dbReference type="Gene3D" id="3.40.395.10">
    <property type="entry name" value="Adenoviral Proteinase, Chain A"/>
    <property type="match status" value="1"/>
</dbReference>
<name>A0A9Y4KIW1_9TELE</name>
<dbReference type="Pfam" id="PF00628">
    <property type="entry name" value="PHD"/>
    <property type="match status" value="1"/>
</dbReference>
<dbReference type="InterPro" id="IPR011011">
    <property type="entry name" value="Znf_FYVE_PHD"/>
</dbReference>
<gene>
    <name evidence="9" type="primary">LOC103366947</name>
</gene>
<dbReference type="GO" id="GO:0008234">
    <property type="term" value="F:cysteine-type peptidase activity"/>
    <property type="evidence" value="ECO:0007669"/>
    <property type="project" value="InterPro"/>
</dbReference>
<dbReference type="AlphaFoldDB" id="A0A9Y4KIW1"/>
<dbReference type="InterPro" id="IPR019787">
    <property type="entry name" value="Znf_PHD-finger"/>
</dbReference>
<dbReference type="Gene3D" id="3.30.40.10">
    <property type="entry name" value="Zinc/RING finger domain, C3HC4 (zinc finger)"/>
    <property type="match status" value="1"/>
</dbReference>
<keyword evidence="8" id="KW-1185">Reference proteome</keyword>
<keyword evidence="4" id="KW-0863">Zinc-finger</keyword>
<comment type="similarity">
    <text evidence="1">Belongs to the peptidase C48 family.</text>
</comment>
<keyword evidence="5" id="KW-0378">Hydrolase</keyword>
<evidence type="ECO:0000313" key="8">
    <source>
        <dbReference type="Proteomes" id="UP000694891"/>
    </source>
</evidence>
<reference evidence="9" key="1">
    <citation type="submission" date="2025-08" db="UniProtKB">
        <authorList>
            <consortium name="RefSeq"/>
        </authorList>
    </citation>
    <scope>IDENTIFICATION</scope>
</reference>
<dbReference type="InterPro" id="IPR038765">
    <property type="entry name" value="Papain-like_cys_pep_sf"/>
</dbReference>
<dbReference type="RefSeq" id="XP_008293042.1">
    <property type="nucleotide sequence ID" value="XM_008294820.1"/>
</dbReference>
<evidence type="ECO:0000256" key="6">
    <source>
        <dbReference type="ARBA" id="ARBA00022833"/>
    </source>
</evidence>
<sequence length="217" mass="23992">MVGRRSGALILDTYLMTSAWQGSFKGFRKVNLLQYDVAAGAVCDKAHWTLIIMYLKEMRAVYLDPFGATEEQVKKCQAVTRALVRTKHPTITKWTCSTVPHPKQQDSKSCGVFVCKLAEQMLLVQDINYPVDQEGVARLRLDLAVTLLKNSDDLSDMCKACGEASSGAEVDEWIECTTCGRWYHMSCVGHPSTDGASWAVTPRRAGRGRSAALWAPA</sequence>
<dbReference type="CDD" id="cd15517">
    <property type="entry name" value="PHD_TCF19_like"/>
    <property type="match status" value="1"/>
</dbReference>
<dbReference type="SUPFAM" id="SSF57903">
    <property type="entry name" value="FYVE/PHD zinc finger"/>
    <property type="match status" value="1"/>
</dbReference>
<proteinExistence type="inferred from homology"/>
<evidence type="ECO:0000313" key="9">
    <source>
        <dbReference type="RefSeq" id="XP_008293042.1"/>
    </source>
</evidence>
<keyword evidence="6" id="KW-0862">Zinc</keyword>
<keyword evidence="3" id="KW-0479">Metal-binding</keyword>
<evidence type="ECO:0000256" key="2">
    <source>
        <dbReference type="ARBA" id="ARBA00022670"/>
    </source>
</evidence>
<evidence type="ECO:0000259" key="7">
    <source>
        <dbReference type="PROSITE" id="PS50600"/>
    </source>
</evidence>
<keyword evidence="2" id="KW-0645">Protease</keyword>
<dbReference type="InterPro" id="IPR003653">
    <property type="entry name" value="Peptidase_C48_C"/>
</dbReference>
<dbReference type="SUPFAM" id="SSF54001">
    <property type="entry name" value="Cysteine proteinases"/>
    <property type="match status" value="1"/>
</dbReference>
<dbReference type="Proteomes" id="UP000694891">
    <property type="component" value="Unplaced"/>
</dbReference>
<feature type="domain" description="Ubiquitin-like protease family profile" evidence="7">
    <location>
        <begin position="1"/>
        <end position="121"/>
    </location>
</feature>
<dbReference type="GeneID" id="103366947"/>
<evidence type="ECO:0000256" key="4">
    <source>
        <dbReference type="ARBA" id="ARBA00022771"/>
    </source>
</evidence>
<evidence type="ECO:0000256" key="1">
    <source>
        <dbReference type="ARBA" id="ARBA00005234"/>
    </source>
</evidence>
<dbReference type="PROSITE" id="PS50600">
    <property type="entry name" value="ULP_PROTEASE"/>
    <property type="match status" value="1"/>
</dbReference>
<evidence type="ECO:0000256" key="3">
    <source>
        <dbReference type="ARBA" id="ARBA00022723"/>
    </source>
</evidence>
<dbReference type="InterPro" id="IPR013083">
    <property type="entry name" value="Znf_RING/FYVE/PHD"/>
</dbReference>
<accession>A0A9Y4KIW1</accession>
<evidence type="ECO:0000256" key="5">
    <source>
        <dbReference type="ARBA" id="ARBA00022801"/>
    </source>
</evidence>
<dbReference type="GO" id="GO:0008270">
    <property type="term" value="F:zinc ion binding"/>
    <property type="evidence" value="ECO:0007669"/>
    <property type="project" value="UniProtKB-KW"/>
</dbReference>